<dbReference type="Pfam" id="PF02146">
    <property type="entry name" value="SIR2"/>
    <property type="match status" value="1"/>
</dbReference>
<dbReference type="PANTHER" id="PTHR11085">
    <property type="entry name" value="NAD-DEPENDENT PROTEIN DEACYLASE SIRTUIN-5, MITOCHONDRIAL-RELATED"/>
    <property type="match status" value="1"/>
</dbReference>
<proteinExistence type="predicted"/>
<dbReference type="GO" id="GO:0034979">
    <property type="term" value="F:NAD-dependent protein lysine deacetylase activity"/>
    <property type="evidence" value="ECO:0007669"/>
    <property type="project" value="UniProtKB-EC"/>
</dbReference>
<protein>
    <submittedName>
        <fullName evidence="5">NAD-dependent histone deacetylase sirtuin-1</fullName>
        <ecNumber evidence="5">2.3.1.286</ecNumber>
    </submittedName>
</protein>
<keyword evidence="3" id="KW-0862">Zinc</keyword>
<dbReference type="EC" id="2.3.1.286" evidence="5"/>
<dbReference type="InterPro" id="IPR026590">
    <property type="entry name" value="Ssirtuin_cat_dom"/>
</dbReference>
<dbReference type="Gene3D" id="3.40.50.1220">
    <property type="entry name" value="TPP-binding domain"/>
    <property type="match status" value="1"/>
</dbReference>
<dbReference type="PROSITE" id="PS50305">
    <property type="entry name" value="SIRTUIN"/>
    <property type="match status" value="1"/>
</dbReference>
<comment type="caution">
    <text evidence="3">Lacks conserved residue(s) required for the propagation of feature annotation.</text>
</comment>
<evidence type="ECO:0000256" key="1">
    <source>
        <dbReference type="ARBA" id="ARBA00022679"/>
    </source>
</evidence>
<dbReference type="Gene3D" id="3.30.1600.10">
    <property type="entry name" value="SIR2/SIRT2 'Small Domain"/>
    <property type="match status" value="1"/>
</dbReference>
<keyword evidence="2" id="KW-0520">NAD</keyword>
<dbReference type="EMBL" id="JARBJD010000005">
    <property type="protein sequence ID" value="KAK2963784.1"/>
    <property type="molecule type" value="Genomic_DNA"/>
</dbReference>
<dbReference type="InterPro" id="IPR050134">
    <property type="entry name" value="NAD-dep_sirtuin_deacylases"/>
</dbReference>
<evidence type="ECO:0000313" key="6">
    <source>
        <dbReference type="Proteomes" id="UP001281761"/>
    </source>
</evidence>
<feature type="binding site" evidence="3">
    <location>
        <position position="218"/>
    </location>
    <ligand>
        <name>Zn(2+)</name>
        <dbReference type="ChEBI" id="CHEBI:29105"/>
    </ligand>
</feature>
<name>A0ABQ9YJM4_9EUKA</name>
<organism evidence="5 6">
    <name type="scientific">Blattamonas nauphoetae</name>
    <dbReference type="NCBI Taxonomy" id="2049346"/>
    <lineage>
        <taxon>Eukaryota</taxon>
        <taxon>Metamonada</taxon>
        <taxon>Preaxostyla</taxon>
        <taxon>Oxymonadida</taxon>
        <taxon>Blattamonas</taxon>
    </lineage>
</organism>
<dbReference type="PANTHER" id="PTHR11085:SF10">
    <property type="entry name" value="NAD-DEPENDENT PROTEIN DEACYLASE SIRTUIN-5, MITOCHONDRIAL-RELATED"/>
    <property type="match status" value="1"/>
</dbReference>
<feature type="binding site" evidence="3">
    <location>
        <position position="221"/>
    </location>
    <ligand>
        <name>Zn(2+)</name>
        <dbReference type="ChEBI" id="CHEBI:29105"/>
    </ligand>
</feature>
<dbReference type="InterPro" id="IPR026591">
    <property type="entry name" value="Sirtuin_cat_small_dom_sf"/>
</dbReference>
<keyword evidence="5" id="KW-0012">Acyltransferase</keyword>
<feature type="binding site" evidence="3">
    <location>
        <position position="194"/>
    </location>
    <ligand>
        <name>Zn(2+)</name>
        <dbReference type="ChEBI" id="CHEBI:29105"/>
    </ligand>
</feature>
<accession>A0ABQ9YJM4</accession>
<dbReference type="InterPro" id="IPR003000">
    <property type="entry name" value="Sirtuin"/>
</dbReference>
<keyword evidence="3" id="KW-0479">Metal-binding</keyword>
<reference evidence="5 6" key="1">
    <citation type="journal article" date="2022" name="bioRxiv">
        <title>Genomics of Preaxostyla Flagellates Illuminates Evolutionary Transitions and the Path Towards Mitochondrial Loss.</title>
        <authorList>
            <person name="Novak L.V.F."/>
            <person name="Treitli S.C."/>
            <person name="Pyrih J."/>
            <person name="Halakuc P."/>
            <person name="Pipaliya S.V."/>
            <person name="Vacek V."/>
            <person name="Brzon O."/>
            <person name="Soukal P."/>
            <person name="Eme L."/>
            <person name="Dacks J.B."/>
            <person name="Karnkowska A."/>
            <person name="Elias M."/>
            <person name="Hampl V."/>
        </authorList>
    </citation>
    <scope>NUCLEOTIDE SEQUENCE [LARGE SCALE GENOMIC DNA]</scope>
    <source>
        <strain evidence="5">NAU3</strain>
        <tissue evidence="5">Gut</tissue>
    </source>
</reference>
<dbReference type="InterPro" id="IPR029035">
    <property type="entry name" value="DHS-like_NAD/FAD-binding_dom"/>
</dbReference>
<feature type="domain" description="Deacetylase sirtuin-type" evidence="4">
    <location>
        <begin position="61"/>
        <end position="321"/>
    </location>
</feature>
<evidence type="ECO:0000256" key="3">
    <source>
        <dbReference type="PROSITE-ProRule" id="PRU00236"/>
    </source>
</evidence>
<feature type="binding site" evidence="3">
    <location>
        <position position="197"/>
    </location>
    <ligand>
        <name>Zn(2+)</name>
        <dbReference type="ChEBI" id="CHEBI:29105"/>
    </ligand>
</feature>
<keyword evidence="1 5" id="KW-0808">Transferase</keyword>
<evidence type="ECO:0000259" key="4">
    <source>
        <dbReference type="PROSITE" id="PS50305"/>
    </source>
</evidence>
<sequence length="380" mass="42015">MSEKYETKHDIDPKSPPKFTDFQNLVSHDSLEAIRSANVAFDKTTFFSFLRALAKPEPRQPIQNLTTHHHAIDILTKSHRILVIVGAESSSSTMLSGQHTLLSLQQELRSLGITAPEDFLSLKSFLQTPENFFSNAYHLIPAPSTPTSAQNFVSKLCQQNRVIRVYSQNTDGGEESAGISDTIFVNGCLRTSTCQTCRKQVRTDSLRHFYEQRKVAFCSDCQAQGKQGLLKPDITFIGESVPEAFFKNRDSDAANCDLVLVVGSSLQQRDIISLLADVPPTVPRILIGNKIVGPKELPFDIYLIGEPSQVCEAIETCMSATEPDTKHAYLFIPPNVTNIFVKGDDSCDVVFNFSDFEDQGQGDDDSNSEADICGITSQPL</sequence>
<evidence type="ECO:0000313" key="5">
    <source>
        <dbReference type="EMBL" id="KAK2963784.1"/>
    </source>
</evidence>
<keyword evidence="6" id="KW-1185">Reference proteome</keyword>
<dbReference type="SUPFAM" id="SSF52467">
    <property type="entry name" value="DHS-like NAD/FAD-binding domain"/>
    <property type="match status" value="1"/>
</dbReference>
<comment type="caution">
    <text evidence="5">The sequence shown here is derived from an EMBL/GenBank/DDBJ whole genome shotgun (WGS) entry which is preliminary data.</text>
</comment>
<evidence type="ECO:0000256" key="2">
    <source>
        <dbReference type="ARBA" id="ARBA00023027"/>
    </source>
</evidence>
<gene>
    <name evidence="5" type="ORF">BLNAU_1351</name>
</gene>
<dbReference type="Proteomes" id="UP001281761">
    <property type="component" value="Unassembled WGS sequence"/>
</dbReference>